<keyword evidence="2 4" id="KW-0863">Zinc-finger</keyword>
<dbReference type="SUPFAM" id="SSF57903">
    <property type="entry name" value="FYVE/PHD zinc finger"/>
    <property type="match status" value="1"/>
</dbReference>
<feature type="coiled-coil region" evidence="5">
    <location>
        <begin position="361"/>
        <end position="388"/>
    </location>
</feature>
<evidence type="ECO:0000313" key="8">
    <source>
        <dbReference type="EMBL" id="KAK2716692.1"/>
    </source>
</evidence>
<dbReference type="InterPro" id="IPR013083">
    <property type="entry name" value="Znf_RING/FYVE/PHD"/>
</dbReference>
<dbReference type="InterPro" id="IPR047157">
    <property type="entry name" value="PHRF1/Atg35"/>
</dbReference>
<evidence type="ECO:0000256" key="4">
    <source>
        <dbReference type="PROSITE-ProRule" id="PRU00146"/>
    </source>
</evidence>
<dbReference type="InterPro" id="IPR019786">
    <property type="entry name" value="Zinc_finger_PHD-type_CS"/>
</dbReference>
<comment type="caution">
    <text evidence="8">The sequence shown here is derived from an EMBL/GenBank/DDBJ whole genome shotgun (WGS) entry which is preliminary data.</text>
</comment>
<dbReference type="PROSITE" id="PS50016">
    <property type="entry name" value="ZF_PHD_2"/>
    <property type="match status" value="1"/>
</dbReference>
<feature type="region of interest" description="Disordered" evidence="6">
    <location>
        <begin position="852"/>
        <end position="871"/>
    </location>
</feature>
<feature type="domain" description="PHD-type" evidence="7">
    <location>
        <begin position="584"/>
        <end position="634"/>
    </location>
</feature>
<dbReference type="InterPro" id="IPR019787">
    <property type="entry name" value="Znf_PHD-finger"/>
</dbReference>
<evidence type="ECO:0000256" key="1">
    <source>
        <dbReference type="ARBA" id="ARBA00022723"/>
    </source>
</evidence>
<keyword evidence="9" id="KW-1185">Reference proteome</keyword>
<sequence>MFSSKRSLFENRFQRGHHEGWQQPFVKKKSSFKKNFSSDDFLSSSQPLSQSLLSNREDVASPDFLGSQLGGSQSTPDIHLSTSSQSSQNKAPGRAHDKLRKQSQVVDYLSKWSQSSMSQRIEQSSQSQIVEIKKPALVMKEQVSATKEINENLNFILKVISDLPEVLSKAFVLMRQDINEDLEAVREEGVKDLREATLYTIEKLHNSGSANKDELIAHFNSLRTECRTESILKKIDDISTTIEDIRKDTAEWKKIEEKIPLKEIENIRSELKELYRVNMVQDATLQGLNREIVSIKNEAPLATQQLSELIINSKDHVENLLNSHSKNFQETLLKTEEKCLSDVISMVNVIVTEVQASTLLANVVDEKVALVRQEVEEYKEERAEENGALVPAVTEAVEKLVSGFDIVNRMGVIKKDIESAFDCILDQQQDFVKTAVRDLKKVEEKVRCVSDEQWNKMSKLEELIENVSKSNMAQNEEPKQCLCYDQIEALLKENQDKAPHQPLILQNAEIQTSSTFTCDKATITDIDLVQVLEKTVDQPIHNDICNERYACENDEKTLESQKGKPTRRKSKKAAAMYKMHYIDETFCEICIRIDDEETMLLCDSCNDGYHIGCLQPPLKTVPSTNWFCSTCINKKKRKSSRKTEKAVKSPVKPKNKRGRPKKAESSAKTASNVLINESNSQMPFGKQAPVFTPKILDFSQATQNRYLASLNASTAAANESQEYCQSSFIDPDCTYPLATEESQAEKSKERVQPKTPLAAKELEVTIIQGKSPHSSVITVYNENHEVLMSKELPEAPLEINIPKKLIGEILKSFPQLVLEHSNVQLKIVRKYMDQTNKKMKTKVSKVVLNASTTDTPPVKTESPSYTPEASTIPEAQRTIRPVVGWNSQNPKKSCVSAFDTPRNVRTFRYNPYPEKIPTNLNPEPVVRFTRNVPITAKSGFTTESRVLPVSNVTLIKVPITQQQIHQMHSNPSQSVSQFGIQVCPGPSTPSYSSKKSQSFEKDPYEFPENIEPALSNCGSSRSKESLSDISNSVVKERMKLRKFFLSRNRY</sequence>
<dbReference type="InterPro" id="IPR011011">
    <property type="entry name" value="Znf_FYVE_PHD"/>
</dbReference>
<keyword evidence="3" id="KW-0862">Zinc</keyword>
<evidence type="ECO:0000259" key="7">
    <source>
        <dbReference type="PROSITE" id="PS50016"/>
    </source>
</evidence>
<evidence type="ECO:0000256" key="5">
    <source>
        <dbReference type="SAM" id="Coils"/>
    </source>
</evidence>
<feature type="compositionally biased region" description="Polar residues" evidence="6">
    <location>
        <begin position="852"/>
        <end position="869"/>
    </location>
</feature>
<evidence type="ECO:0000256" key="3">
    <source>
        <dbReference type="ARBA" id="ARBA00022833"/>
    </source>
</evidence>
<feature type="region of interest" description="Disordered" evidence="6">
    <location>
        <begin position="63"/>
        <end position="102"/>
    </location>
</feature>
<dbReference type="EMBL" id="JAVRJZ010000011">
    <property type="protein sequence ID" value="KAK2716692.1"/>
    <property type="molecule type" value="Genomic_DNA"/>
</dbReference>
<name>A0AA88I7D7_ARTSF</name>
<evidence type="ECO:0000256" key="6">
    <source>
        <dbReference type="SAM" id="MobiDB-lite"/>
    </source>
</evidence>
<evidence type="ECO:0000256" key="2">
    <source>
        <dbReference type="ARBA" id="ARBA00022771"/>
    </source>
</evidence>
<dbReference type="Pfam" id="PF00628">
    <property type="entry name" value="PHD"/>
    <property type="match status" value="1"/>
</dbReference>
<feature type="coiled-coil region" evidence="5">
    <location>
        <begin position="432"/>
        <end position="477"/>
    </location>
</feature>
<dbReference type="PANTHER" id="PTHR12618">
    <property type="entry name" value="PHD AND RING FINGER DOMAIN-CONTAINING PROTEIN 1"/>
    <property type="match status" value="1"/>
</dbReference>
<dbReference type="PROSITE" id="PS01359">
    <property type="entry name" value="ZF_PHD_1"/>
    <property type="match status" value="1"/>
</dbReference>
<feature type="region of interest" description="Disordered" evidence="6">
    <location>
        <begin position="639"/>
        <end position="676"/>
    </location>
</feature>
<accession>A0AA88I7D7</accession>
<dbReference type="Gene3D" id="3.30.40.10">
    <property type="entry name" value="Zinc/RING finger domain, C3HC4 (zinc finger)"/>
    <property type="match status" value="1"/>
</dbReference>
<reference evidence="8" key="1">
    <citation type="submission" date="2023-07" db="EMBL/GenBank/DDBJ databases">
        <title>Chromosome-level genome assembly of Artemia franciscana.</title>
        <authorList>
            <person name="Jo E."/>
        </authorList>
    </citation>
    <scope>NUCLEOTIDE SEQUENCE</scope>
    <source>
        <tissue evidence="8">Whole body</tissue>
    </source>
</reference>
<dbReference type="CDD" id="cd15543">
    <property type="entry name" value="PHD_RSF1"/>
    <property type="match status" value="1"/>
</dbReference>
<dbReference type="AlphaFoldDB" id="A0AA88I7D7"/>
<dbReference type="InterPro" id="IPR001965">
    <property type="entry name" value="Znf_PHD"/>
</dbReference>
<dbReference type="PANTHER" id="PTHR12618:SF20">
    <property type="entry name" value="PHD AND RING FINGER DOMAIN-CONTAINING PROTEIN 1"/>
    <property type="match status" value="1"/>
</dbReference>
<feature type="compositionally biased region" description="Polar residues" evidence="6">
    <location>
        <begin position="70"/>
        <end position="90"/>
    </location>
</feature>
<protein>
    <recommendedName>
        <fullName evidence="7">PHD-type domain-containing protein</fullName>
    </recommendedName>
</protein>
<dbReference type="GO" id="GO:0008270">
    <property type="term" value="F:zinc ion binding"/>
    <property type="evidence" value="ECO:0007669"/>
    <property type="project" value="UniProtKB-KW"/>
</dbReference>
<dbReference type="SMART" id="SM00249">
    <property type="entry name" value="PHD"/>
    <property type="match status" value="1"/>
</dbReference>
<keyword evidence="1" id="KW-0479">Metal-binding</keyword>
<proteinExistence type="predicted"/>
<feature type="compositionally biased region" description="Basic residues" evidence="6">
    <location>
        <begin position="651"/>
        <end position="660"/>
    </location>
</feature>
<dbReference type="Proteomes" id="UP001187531">
    <property type="component" value="Unassembled WGS sequence"/>
</dbReference>
<evidence type="ECO:0000313" key="9">
    <source>
        <dbReference type="Proteomes" id="UP001187531"/>
    </source>
</evidence>
<gene>
    <name evidence="8" type="ORF">QYM36_006992</name>
</gene>
<keyword evidence="5" id="KW-0175">Coiled coil</keyword>
<organism evidence="8 9">
    <name type="scientific">Artemia franciscana</name>
    <name type="common">Brine shrimp</name>
    <name type="synonym">Artemia sanfranciscana</name>
    <dbReference type="NCBI Taxonomy" id="6661"/>
    <lineage>
        <taxon>Eukaryota</taxon>
        <taxon>Metazoa</taxon>
        <taxon>Ecdysozoa</taxon>
        <taxon>Arthropoda</taxon>
        <taxon>Crustacea</taxon>
        <taxon>Branchiopoda</taxon>
        <taxon>Anostraca</taxon>
        <taxon>Artemiidae</taxon>
        <taxon>Artemia</taxon>
    </lineage>
</organism>
<feature type="compositionally biased region" description="Polar residues" evidence="6">
    <location>
        <begin position="666"/>
        <end position="676"/>
    </location>
</feature>